<dbReference type="AlphaFoldDB" id="A0A2G2YR24"/>
<dbReference type="PANTHER" id="PTHR48449">
    <property type="entry name" value="DUF1985 DOMAIN-CONTAINING PROTEIN"/>
    <property type="match status" value="1"/>
</dbReference>
<evidence type="ECO:0000313" key="3">
    <source>
        <dbReference type="EMBL" id="PHT72071.1"/>
    </source>
</evidence>
<sequence length="244" mass="28757">MHVFVKKNILRFFIFELFLITDLKYNGNVKDFIYDDSSPSRLMQRYFSQSTNDVDKETLVELFLRQNFDKRENTLQMTILYFIHKFIYSQLNVAPVSFSDFKIVKDGKYELFPWVKVAFFKLMASLRQEFLVKNQLYRLGEIPQCSYSNLIPIVEELEKHDLLPVSIALYHPGTSLMPSLSNVISVQMDYKVNEPTITTEYDSFEDFITTFPQYLKKKSINESGTVSAPQLKKKKNCSRKNQRQ</sequence>
<accession>A0A2G2YR24</accession>
<reference evidence="3 4" key="1">
    <citation type="journal article" date="2014" name="Nat. Genet.">
        <title>Genome sequence of the hot pepper provides insights into the evolution of pungency in Capsicum species.</title>
        <authorList>
            <person name="Kim S."/>
            <person name="Park M."/>
            <person name="Yeom S.I."/>
            <person name="Kim Y.M."/>
            <person name="Lee J.M."/>
            <person name="Lee H.A."/>
            <person name="Seo E."/>
            <person name="Choi J."/>
            <person name="Cheong K."/>
            <person name="Kim K.T."/>
            <person name="Jung K."/>
            <person name="Lee G.W."/>
            <person name="Oh S.K."/>
            <person name="Bae C."/>
            <person name="Kim S.B."/>
            <person name="Lee H.Y."/>
            <person name="Kim S.Y."/>
            <person name="Kim M.S."/>
            <person name="Kang B.C."/>
            <person name="Jo Y.D."/>
            <person name="Yang H.B."/>
            <person name="Jeong H.J."/>
            <person name="Kang W.H."/>
            <person name="Kwon J.K."/>
            <person name="Shin C."/>
            <person name="Lim J.Y."/>
            <person name="Park J.H."/>
            <person name="Huh J.H."/>
            <person name="Kim J.S."/>
            <person name="Kim B.D."/>
            <person name="Cohen O."/>
            <person name="Paran I."/>
            <person name="Suh M.C."/>
            <person name="Lee S.B."/>
            <person name="Kim Y.K."/>
            <person name="Shin Y."/>
            <person name="Noh S.J."/>
            <person name="Park J."/>
            <person name="Seo Y.S."/>
            <person name="Kwon S.Y."/>
            <person name="Kim H.A."/>
            <person name="Park J.M."/>
            <person name="Kim H.J."/>
            <person name="Choi S.B."/>
            <person name="Bosland P.W."/>
            <person name="Reeves G."/>
            <person name="Jo S.H."/>
            <person name="Lee B.W."/>
            <person name="Cho H.T."/>
            <person name="Choi H.S."/>
            <person name="Lee M.S."/>
            <person name="Yu Y."/>
            <person name="Do Choi Y."/>
            <person name="Park B.S."/>
            <person name="van Deynze A."/>
            <person name="Ashrafi H."/>
            <person name="Hill T."/>
            <person name="Kim W.T."/>
            <person name="Pai H.S."/>
            <person name="Ahn H.K."/>
            <person name="Yeam I."/>
            <person name="Giovannoni J.J."/>
            <person name="Rose J.K."/>
            <person name="Sorensen I."/>
            <person name="Lee S.J."/>
            <person name="Kim R.W."/>
            <person name="Choi I.Y."/>
            <person name="Choi B.S."/>
            <person name="Lim J.S."/>
            <person name="Lee Y.H."/>
            <person name="Choi D."/>
        </authorList>
    </citation>
    <scope>NUCLEOTIDE SEQUENCE [LARGE SCALE GENOMIC DNA]</scope>
    <source>
        <strain evidence="4">cv. CM334</strain>
    </source>
</reference>
<evidence type="ECO:0000259" key="2">
    <source>
        <dbReference type="Pfam" id="PF09331"/>
    </source>
</evidence>
<comment type="caution">
    <text evidence="3">The sequence shown here is derived from an EMBL/GenBank/DDBJ whole genome shotgun (WGS) entry which is preliminary data.</text>
</comment>
<feature type="compositionally biased region" description="Basic residues" evidence="1">
    <location>
        <begin position="231"/>
        <end position="244"/>
    </location>
</feature>
<feature type="domain" description="DUF1985" evidence="2">
    <location>
        <begin position="3"/>
        <end position="124"/>
    </location>
</feature>
<dbReference type="PANTHER" id="PTHR48449:SF1">
    <property type="entry name" value="DUF1985 DOMAIN-CONTAINING PROTEIN"/>
    <property type="match status" value="1"/>
</dbReference>
<keyword evidence="4" id="KW-1185">Reference proteome</keyword>
<evidence type="ECO:0000256" key="1">
    <source>
        <dbReference type="SAM" id="MobiDB-lite"/>
    </source>
</evidence>
<reference evidence="3 4" key="2">
    <citation type="journal article" date="2017" name="Genome Biol.">
        <title>New reference genome sequences of hot pepper reveal the massive evolution of plant disease-resistance genes by retroduplication.</title>
        <authorList>
            <person name="Kim S."/>
            <person name="Park J."/>
            <person name="Yeom S.I."/>
            <person name="Kim Y.M."/>
            <person name="Seo E."/>
            <person name="Kim K.T."/>
            <person name="Kim M.S."/>
            <person name="Lee J.M."/>
            <person name="Cheong K."/>
            <person name="Shin H.S."/>
            <person name="Kim S.B."/>
            <person name="Han K."/>
            <person name="Lee J."/>
            <person name="Park M."/>
            <person name="Lee H.A."/>
            <person name="Lee H.Y."/>
            <person name="Lee Y."/>
            <person name="Oh S."/>
            <person name="Lee J.H."/>
            <person name="Choi E."/>
            <person name="Choi E."/>
            <person name="Lee S.E."/>
            <person name="Jeon J."/>
            <person name="Kim H."/>
            <person name="Choi G."/>
            <person name="Song H."/>
            <person name="Lee J."/>
            <person name="Lee S.C."/>
            <person name="Kwon J.K."/>
            <person name="Lee H.Y."/>
            <person name="Koo N."/>
            <person name="Hong Y."/>
            <person name="Kim R.W."/>
            <person name="Kang W.H."/>
            <person name="Huh J.H."/>
            <person name="Kang B.C."/>
            <person name="Yang T.J."/>
            <person name="Lee Y.H."/>
            <person name="Bennetzen J.L."/>
            <person name="Choi D."/>
        </authorList>
    </citation>
    <scope>NUCLEOTIDE SEQUENCE [LARGE SCALE GENOMIC DNA]</scope>
    <source>
        <strain evidence="4">cv. CM334</strain>
    </source>
</reference>
<protein>
    <recommendedName>
        <fullName evidence="2">DUF1985 domain-containing protein</fullName>
    </recommendedName>
</protein>
<dbReference type="EMBL" id="AYRZ02000009">
    <property type="protein sequence ID" value="PHT72071.1"/>
    <property type="molecule type" value="Genomic_DNA"/>
</dbReference>
<feature type="region of interest" description="Disordered" evidence="1">
    <location>
        <begin position="223"/>
        <end position="244"/>
    </location>
</feature>
<name>A0A2G2YR24_CAPAN</name>
<evidence type="ECO:0000313" key="4">
    <source>
        <dbReference type="Proteomes" id="UP000222542"/>
    </source>
</evidence>
<organism evidence="3 4">
    <name type="scientific">Capsicum annuum</name>
    <name type="common">Capsicum pepper</name>
    <dbReference type="NCBI Taxonomy" id="4072"/>
    <lineage>
        <taxon>Eukaryota</taxon>
        <taxon>Viridiplantae</taxon>
        <taxon>Streptophyta</taxon>
        <taxon>Embryophyta</taxon>
        <taxon>Tracheophyta</taxon>
        <taxon>Spermatophyta</taxon>
        <taxon>Magnoliopsida</taxon>
        <taxon>eudicotyledons</taxon>
        <taxon>Gunneridae</taxon>
        <taxon>Pentapetalae</taxon>
        <taxon>asterids</taxon>
        <taxon>lamiids</taxon>
        <taxon>Solanales</taxon>
        <taxon>Solanaceae</taxon>
        <taxon>Solanoideae</taxon>
        <taxon>Capsiceae</taxon>
        <taxon>Capsicum</taxon>
    </lineage>
</organism>
<dbReference type="Proteomes" id="UP000222542">
    <property type="component" value="Unassembled WGS sequence"/>
</dbReference>
<gene>
    <name evidence="3" type="ORF">T459_22856</name>
</gene>
<proteinExistence type="predicted"/>
<dbReference type="Gramene" id="PHT72071">
    <property type="protein sequence ID" value="PHT72071"/>
    <property type="gene ID" value="T459_22856"/>
</dbReference>
<dbReference type="InterPro" id="IPR015410">
    <property type="entry name" value="DUF1985"/>
</dbReference>
<dbReference type="Pfam" id="PF09331">
    <property type="entry name" value="DUF1985"/>
    <property type="match status" value="1"/>
</dbReference>